<dbReference type="EMBL" id="JARIHO010000021">
    <property type="protein sequence ID" value="KAJ7346241.1"/>
    <property type="molecule type" value="Genomic_DNA"/>
</dbReference>
<evidence type="ECO:0000256" key="1">
    <source>
        <dbReference type="SAM" id="MobiDB-lite"/>
    </source>
</evidence>
<reference evidence="2" key="1">
    <citation type="submission" date="2023-03" db="EMBL/GenBank/DDBJ databases">
        <title>Massive genome expansion in bonnet fungi (Mycena s.s.) driven by repeated elements and novel gene families across ecological guilds.</title>
        <authorList>
            <consortium name="Lawrence Berkeley National Laboratory"/>
            <person name="Harder C.B."/>
            <person name="Miyauchi S."/>
            <person name="Viragh M."/>
            <person name="Kuo A."/>
            <person name="Thoen E."/>
            <person name="Andreopoulos B."/>
            <person name="Lu D."/>
            <person name="Skrede I."/>
            <person name="Drula E."/>
            <person name="Henrissat B."/>
            <person name="Morin E."/>
            <person name="Kohler A."/>
            <person name="Barry K."/>
            <person name="LaButti K."/>
            <person name="Morin E."/>
            <person name="Salamov A."/>
            <person name="Lipzen A."/>
            <person name="Mereny Z."/>
            <person name="Hegedus B."/>
            <person name="Baldrian P."/>
            <person name="Stursova M."/>
            <person name="Weitz H."/>
            <person name="Taylor A."/>
            <person name="Grigoriev I.V."/>
            <person name="Nagy L.G."/>
            <person name="Martin F."/>
            <person name="Kauserud H."/>
        </authorList>
    </citation>
    <scope>NUCLEOTIDE SEQUENCE</scope>
    <source>
        <strain evidence="2">CBHHK002</strain>
    </source>
</reference>
<proteinExistence type="predicted"/>
<sequence length="251" mass="27380">MAAVDLAPSGLGADPTAQRPGRQCTALKRSESASSCVERAPHRGGELGREWEREGQRARESEPRKKRANVTPHRGPVRVTYGTSTRGGGSPRWEAQPQPDKYEVGTPMGDQKNAACQMLALVAGAAADDEEERRIKLSGAASVRRAEVTPLWASSRSIRKERARTHRMEVVAQRNFNSTAAHASSVETLTRWTYGGGGLRQGCNGIDKWDGAATHDQTAARRFRGNGVEMRCWGHLEEGPGVSGRAEQRRE</sequence>
<keyword evidence="3" id="KW-1185">Reference proteome</keyword>
<gene>
    <name evidence="2" type="ORF">DFH08DRAFT_810072</name>
</gene>
<protein>
    <submittedName>
        <fullName evidence="2">Uncharacterized protein</fullName>
    </submittedName>
</protein>
<comment type="caution">
    <text evidence="2">The sequence shown here is derived from an EMBL/GenBank/DDBJ whole genome shotgun (WGS) entry which is preliminary data.</text>
</comment>
<accession>A0AAD6ZYW1</accession>
<feature type="compositionally biased region" description="Basic and acidic residues" evidence="1">
    <location>
        <begin position="39"/>
        <end position="63"/>
    </location>
</feature>
<dbReference type="AlphaFoldDB" id="A0AAD6ZYW1"/>
<organism evidence="2 3">
    <name type="scientific">Mycena albidolilacea</name>
    <dbReference type="NCBI Taxonomy" id="1033008"/>
    <lineage>
        <taxon>Eukaryota</taxon>
        <taxon>Fungi</taxon>
        <taxon>Dikarya</taxon>
        <taxon>Basidiomycota</taxon>
        <taxon>Agaricomycotina</taxon>
        <taxon>Agaricomycetes</taxon>
        <taxon>Agaricomycetidae</taxon>
        <taxon>Agaricales</taxon>
        <taxon>Marasmiineae</taxon>
        <taxon>Mycenaceae</taxon>
        <taxon>Mycena</taxon>
    </lineage>
</organism>
<feature type="region of interest" description="Disordered" evidence="1">
    <location>
        <begin position="1"/>
        <end position="99"/>
    </location>
</feature>
<dbReference type="Proteomes" id="UP001218218">
    <property type="component" value="Unassembled WGS sequence"/>
</dbReference>
<name>A0AAD6ZYW1_9AGAR</name>
<evidence type="ECO:0000313" key="2">
    <source>
        <dbReference type="EMBL" id="KAJ7346241.1"/>
    </source>
</evidence>
<evidence type="ECO:0000313" key="3">
    <source>
        <dbReference type="Proteomes" id="UP001218218"/>
    </source>
</evidence>